<comment type="caution">
    <text evidence="1">The sequence shown here is derived from an EMBL/GenBank/DDBJ whole genome shotgun (WGS) entry which is preliminary data.</text>
</comment>
<evidence type="ECO:0000313" key="1">
    <source>
        <dbReference type="EMBL" id="KAF6155059.1"/>
    </source>
</evidence>
<proteinExistence type="predicted"/>
<name>A0A7J7MJI0_9MAGN</name>
<protein>
    <submittedName>
        <fullName evidence="1">Uncharacterized protein</fullName>
    </submittedName>
</protein>
<feature type="non-terminal residue" evidence="1">
    <location>
        <position position="1"/>
    </location>
</feature>
<sequence>IKHNQRKRWKNQNLIRVTKAAIEITLIHPILQITNPYRLILIPTTRSSPNKCLLVLLLLWL</sequence>
<organism evidence="1 2">
    <name type="scientific">Kingdonia uniflora</name>
    <dbReference type="NCBI Taxonomy" id="39325"/>
    <lineage>
        <taxon>Eukaryota</taxon>
        <taxon>Viridiplantae</taxon>
        <taxon>Streptophyta</taxon>
        <taxon>Embryophyta</taxon>
        <taxon>Tracheophyta</taxon>
        <taxon>Spermatophyta</taxon>
        <taxon>Magnoliopsida</taxon>
        <taxon>Ranunculales</taxon>
        <taxon>Circaeasteraceae</taxon>
        <taxon>Kingdonia</taxon>
    </lineage>
</organism>
<dbReference type="AlphaFoldDB" id="A0A7J7MJI0"/>
<dbReference type="EMBL" id="JACGCM010001441">
    <property type="protein sequence ID" value="KAF6155059.1"/>
    <property type="molecule type" value="Genomic_DNA"/>
</dbReference>
<keyword evidence="2" id="KW-1185">Reference proteome</keyword>
<dbReference type="Proteomes" id="UP000541444">
    <property type="component" value="Unassembled WGS sequence"/>
</dbReference>
<evidence type="ECO:0000313" key="2">
    <source>
        <dbReference type="Proteomes" id="UP000541444"/>
    </source>
</evidence>
<accession>A0A7J7MJI0</accession>
<reference evidence="1 2" key="1">
    <citation type="journal article" date="2020" name="IScience">
        <title>Genome Sequencing of the Endangered Kingdonia uniflora (Circaeasteraceae, Ranunculales) Reveals Potential Mechanisms of Evolutionary Specialization.</title>
        <authorList>
            <person name="Sun Y."/>
            <person name="Deng T."/>
            <person name="Zhang A."/>
            <person name="Moore M.J."/>
            <person name="Landis J.B."/>
            <person name="Lin N."/>
            <person name="Zhang H."/>
            <person name="Zhang X."/>
            <person name="Huang J."/>
            <person name="Zhang X."/>
            <person name="Sun H."/>
            <person name="Wang H."/>
        </authorList>
    </citation>
    <scope>NUCLEOTIDE SEQUENCE [LARGE SCALE GENOMIC DNA]</scope>
    <source>
        <strain evidence="1">TB1705</strain>
        <tissue evidence="1">Leaf</tissue>
    </source>
</reference>
<gene>
    <name evidence="1" type="ORF">GIB67_035806</name>
</gene>